<organism evidence="2 3">
    <name type="scientific">Thyridium curvatum</name>
    <dbReference type="NCBI Taxonomy" id="1093900"/>
    <lineage>
        <taxon>Eukaryota</taxon>
        <taxon>Fungi</taxon>
        <taxon>Dikarya</taxon>
        <taxon>Ascomycota</taxon>
        <taxon>Pezizomycotina</taxon>
        <taxon>Sordariomycetes</taxon>
        <taxon>Sordariomycetidae</taxon>
        <taxon>Thyridiales</taxon>
        <taxon>Thyridiaceae</taxon>
        <taxon>Thyridium</taxon>
    </lineage>
</organism>
<dbReference type="OrthoDB" id="189997at2759"/>
<gene>
    <name evidence="2" type="ORF">E0L32_009086</name>
</gene>
<evidence type="ECO:0000313" key="2">
    <source>
        <dbReference type="EMBL" id="TPX09747.1"/>
    </source>
</evidence>
<dbReference type="GeneID" id="41976533"/>
<evidence type="ECO:0000256" key="1">
    <source>
        <dbReference type="SAM" id="MobiDB-lite"/>
    </source>
</evidence>
<dbReference type="Proteomes" id="UP000319257">
    <property type="component" value="Unassembled WGS sequence"/>
</dbReference>
<name>A0A507AQQ6_9PEZI</name>
<feature type="region of interest" description="Disordered" evidence="1">
    <location>
        <begin position="1"/>
        <end position="39"/>
    </location>
</feature>
<evidence type="ECO:0000313" key="3">
    <source>
        <dbReference type="Proteomes" id="UP000319257"/>
    </source>
</evidence>
<proteinExistence type="predicted"/>
<reference evidence="2 3" key="1">
    <citation type="submission" date="2019-06" db="EMBL/GenBank/DDBJ databases">
        <title>Draft genome sequence of the filamentous fungus Phialemoniopsis curvata isolated from diesel fuel.</title>
        <authorList>
            <person name="Varaljay V.A."/>
            <person name="Lyon W.J."/>
            <person name="Crouch A.L."/>
            <person name="Drake C.E."/>
            <person name="Hollomon J.M."/>
            <person name="Nadeau L.J."/>
            <person name="Nunn H.S."/>
            <person name="Stevenson B.S."/>
            <person name="Bojanowski C.L."/>
            <person name="Crookes-Goodson W.J."/>
        </authorList>
    </citation>
    <scope>NUCLEOTIDE SEQUENCE [LARGE SCALE GENOMIC DNA]</scope>
    <source>
        <strain evidence="2 3">D216</strain>
    </source>
</reference>
<feature type="compositionally biased region" description="Polar residues" evidence="1">
    <location>
        <begin position="10"/>
        <end position="33"/>
    </location>
</feature>
<dbReference type="CDD" id="cd12148">
    <property type="entry name" value="fungal_TF_MHR"/>
    <property type="match status" value="1"/>
</dbReference>
<dbReference type="AlphaFoldDB" id="A0A507AQQ6"/>
<keyword evidence="3" id="KW-1185">Reference proteome</keyword>
<comment type="caution">
    <text evidence="2">The sequence shown here is derived from an EMBL/GenBank/DDBJ whole genome shotgun (WGS) entry which is preliminary data.</text>
</comment>
<dbReference type="RefSeq" id="XP_030991458.1">
    <property type="nucleotide sequence ID" value="XM_031144013.1"/>
</dbReference>
<accession>A0A507AQQ6</accession>
<dbReference type="STRING" id="1093900.A0A507AQQ6"/>
<sequence>MPHHSERSKITGTAASPYKGTNSLGSPTQTESFDPSLAEPPQPSYVLIYGTRQDTFLDPCLPSRITKFTFEVLPPSHTAPDPPTNSDFNPDLSNIPQVDRAILSPSAPRYDILASDLSIYGGDNLKKIEGNQKFQTLMACGIAAAFESYRNPNWKVFSHVCRNWASELIAPILSAGDESSLTAVLLLLIHELAEPSRGMTWELLDLAVRLCIQLGWHRAPTMSINTIGSVGSVDSRQFSISGSGEARLLSALRDIEGSLQTIYNPPSSFSRERLPTAGEHCIYLQNYVSLFREVYDTGRLYDTRGCPFVGDVDRLLQSVQDSNFDDMIVKETWLIMLPICVRHKQCVHCFQEADDVDGRGMIALRARVINAATELIAATHRVVAGDIFIPPLIASTRAFVAGCSLAVALFKRWIPSNAHLKTLAACTEILTLFAPHWQGGHNYLYVWRTIVQILDVTRS</sequence>
<dbReference type="EMBL" id="SKBQ01000063">
    <property type="protein sequence ID" value="TPX09747.1"/>
    <property type="molecule type" value="Genomic_DNA"/>
</dbReference>
<protein>
    <submittedName>
        <fullName evidence="2">Uncharacterized protein</fullName>
    </submittedName>
</protein>
<dbReference type="InParanoid" id="A0A507AQQ6"/>